<dbReference type="AlphaFoldDB" id="A0A7R9EX68"/>
<accession>A0A7R9EX68</accession>
<gene>
    <name evidence="1" type="ORF">TBIB3V08_LOCUS4496</name>
</gene>
<organism evidence="1">
    <name type="scientific">Timema bartmani</name>
    <dbReference type="NCBI Taxonomy" id="61472"/>
    <lineage>
        <taxon>Eukaryota</taxon>
        <taxon>Metazoa</taxon>
        <taxon>Ecdysozoa</taxon>
        <taxon>Arthropoda</taxon>
        <taxon>Hexapoda</taxon>
        <taxon>Insecta</taxon>
        <taxon>Pterygota</taxon>
        <taxon>Neoptera</taxon>
        <taxon>Polyneoptera</taxon>
        <taxon>Phasmatodea</taxon>
        <taxon>Timematodea</taxon>
        <taxon>Timematoidea</taxon>
        <taxon>Timematidae</taxon>
        <taxon>Timema</taxon>
    </lineage>
</organism>
<evidence type="ECO:0000313" key="1">
    <source>
        <dbReference type="EMBL" id="CAD7442053.1"/>
    </source>
</evidence>
<reference evidence="1" key="1">
    <citation type="submission" date="2020-11" db="EMBL/GenBank/DDBJ databases">
        <authorList>
            <person name="Tran Van P."/>
        </authorList>
    </citation>
    <scope>NUCLEOTIDE SEQUENCE</scope>
</reference>
<name>A0A7R9EX68_9NEOP</name>
<dbReference type="EMBL" id="OD565544">
    <property type="protein sequence ID" value="CAD7442053.1"/>
    <property type="molecule type" value="Genomic_DNA"/>
</dbReference>
<proteinExistence type="predicted"/>
<protein>
    <submittedName>
        <fullName evidence="1">Uncharacterized protein</fullName>
    </submittedName>
</protein>
<sequence length="66" mass="7498">MFTTIKLANRRTAKKPSIPHKVQNIAYKKSCNTELVQSLAFTQHHPYVETSCSTFCMQDVILCVPV</sequence>